<gene>
    <name evidence="3" type="ORF">A7U60_g6640</name>
</gene>
<evidence type="ECO:0000256" key="1">
    <source>
        <dbReference type="ARBA" id="ARBA00006484"/>
    </source>
</evidence>
<name>A0A9Q5N6H6_SANBA</name>
<comment type="similarity">
    <text evidence="1">Belongs to the short-chain dehydrogenases/reductases (SDR) family.</text>
</comment>
<dbReference type="EMBL" id="LNZH02000203">
    <property type="protein sequence ID" value="OCB86326.1"/>
    <property type="molecule type" value="Genomic_DNA"/>
</dbReference>
<organism evidence="3 4">
    <name type="scientific">Sanghuangporus baumii</name>
    <name type="common">Phellinus baumii</name>
    <dbReference type="NCBI Taxonomy" id="108892"/>
    <lineage>
        <taxon>Eukaryota</taxon>
        <taxon>Fungi</taxon>
        <taxon>Dikarya</taxon>
        <taxon>Basidiomycota</taxon>
        <taxon>Agaricomycotina</taxon>
        <taxon>Agaricomycetes</taxon>
        <taxon>Hymenochaetales</taxon>
        <taxon>Hymenochaetaceae</taxon>
        <taxon>Sanghuangporus</taxon>
    </lineage>
</organism>
<sequence>MTSNIPDEDLLRHASRVLGQVIIITGGASGIGRAAVLEFAKRGAKIVIGDINGEASEELVNAIRISGGTAIWRVCNVLDYEDQRSLFEFALEEFGSIDVVIANAGVRETEKLVGNGVQLDKRGLPVEPKLMTVQMNFISVIYTAQLAFYYLSKATNENSLKTLILTASILSFATLNAPLYCSSKYAVFSLMQSLKPEFERSGFRIASVHPWFTDTPIVSESVRNLLYGIPLSPMYRVAGAVVLAVTDTLPGTNGAAYTIPDEREVFRIMPEHLNEGVFDLLAKRAKRVNGPLYPLITIYALARCCAGGKRMKLAAWATLAYTLWKLSSRVLSYSR</sequence>
<evidence type="ECO:0000313" key="3">
    <source>
        <dbReference type="EMBL" id="OCB86326.1"/>
    </source>
</evidence>
<evidence type="ECO:0000256" key="2">
    <source>
        <dbReference type="ARBA" id="ARBA00023002"/>
    </source>
</evidence>
<dbReference type="Pfam" id="PF00106">
    <property type="entry name" value="adh_short"/>
    <property type="match status" value="1"/>
</dbReference>
<evidence type="ECO:0000313" key="4">
    <source>
        <dbReference type="Proteomes" id="UP000757232"/>
    </source>
</evidence>
<dbReference type="AlphaFoldDB" id="A0A9Q5N6H6"/>
<dbReference type="Gene3D" id="3.40.50.720">
    <property type="entry name" value="NAD(P)-binding Rossmann-like Domain"/>
    <property type="match status" value="1"/>
</dbReference>
<accession>A0A9Q5N6H6</accession>
<comment type="caution">
    <text evidence="3">The sequence shown here is derived from an EMBL/GenBank/DDBJ whole genome shotgun (WGS) entry which is preliminary data.</text>
</comment>
<reference evidence="3" key="1">
    <citation type="submission" date="2016-06" db="EMBL/GenBank/DDBJ databases">
        <title>Draft Genome sequence of the fungus Inonotus baumii.</title>
        <authorList>
            <person name="Zhu H."/>
            <person name="Lin W."/>
        </authorList>
    </citation>
    <scope>NUCLEOTIDE SEQUENCE</scope>
    <source>
        <strain evidence="3">821</strain>
    </source>
</reference>
<dbReference type="GO" id="GO:0016616">
    <property type="term" value="F:oxidoreductase activity, acting on the CH-OH group of donors, NAD or NADP as acceptor"/>
    <property type="evidence" value="ECO:0007669"/>
    <property type="project" value="TreeGrafter"/>
</dbReference>
<dbReference type="Proteomes" id="UP000757232">
    <property type="component" value="Unassembled WGS sequence"/>
</dbReference>
<protein>
    <submittedName>
        <fullName evidence="3">NAD-binding protein</fullName>
    </submittedName>
</protein>
<dbReference type="PANTHER" id="PTHR44229">
    <property type="entry name" value="15-HYDROXYPROSTAGLANDIN DEHYDROGENASE [NAD(+)]"/>
    <property type="match status" value="1"/>
</dbReference>
<dbReference type="OrthoDB" id="5371740at2759"/>
<dbReference type="SUPFAM" id="SSF51735">
    <property type="entry name" value="NAD(P)-binding Rossmann-fold domains"/>
    <property type="match status" value="1"/>
</dbReference>
<dbReference type="InterPro" id="IPR002347">
    <property type="entry name" value="SDR_fam"/>
</dbReference>
<dbReference type="InterPro" id="IPR036291">
    <property type="entry name" value="NAD(P)-bd_dom_sf"/>
</dbReference>
<keyword evidence="4" id="KW-1185">Reference proteome</keyword>
<dbReference type="PRINTS" id="PR00081">
    <property type="entry name" value="GDHRDH"/>
</dbReference>
<keyword evidence="2" id="KW-0560">Oxidoreductase</keyword>
<proteinExistence type="inferred from homology"/>
<dbReference type="GO" id="GO:0005737">
    <property type="term" value="C:cytoplasm"/>
    <property type="evidence" value="ECO:0007669"/>
    <property type="project" value="TreeGrafter"/>
</dbReference>
<dbReference type="PANTHER" id="PTHR44229:SF4">
    <property type="entry name" value="15-HYDROXYPROSTAGLANDIN DEHYDROGENASE [NAD(+)]"/>
    <property type="match status" value="1"/>
</dbReference>